<organism evidence="7 8">
    <name type="scientific">Deinococcus radiotolerans</name>
    <dbReference type="NCBI Taxonomy" id="1309407"/>
    <lineage>
        <taxon>Bacteria</taxon>
        <taxon>Thermotogati</taxon>
        <taxon>Deinococcota</taxon>
        <taxon>Deinococci</taxon>
        <taxon>Deinococcales</taxon>
        <taxon>Deinococcaceae</taxon>
        <taxon>Deinococcus</taxon>
    </lineage>
</organism>
<keyword evidence="3 6" id="KW-0812">Transmembrane</keyword>
<proteinExistence type="predicted"/>
<dbReference type="PANTHER" id="PTHR32196:SF19">
    <property type="entry name" value="GALACTOFURANOSE TRANSPORTER PERMEASE PROTEIN YTFT"/>
    <property type="match status" value="1"/>
</dbReference>
<evidence type="ECO:0000313" key="7">
    <source>
        <dbReference type="EMBL" id="GGL08443.1"/>
    </source>
</evidence>
<dbReference type="CDD" id="cd06579">
    <property type="entry name" value="TM_PBP1_transp_AraH_like"/>
    <property type="match status" value="1"/>
</dbReference>
<comment type="caution">
    <text evidence="7">The sequence shown here is derived from an EMBL/GenBank/DDBJ whole genome shotgun (WGS) entry which is preliminary data.</text>
</comment>
<dbReference type="PANTHER" id="PTHR32196">
    <property type="entry name" value="ABC TRANSPORTER PERMEASE PROTEIN YPHD-RELATED-RELATED"/>
    <property type="match status" value="1"/>
</dbReference>
<keyword evidence="5 6" id="KW-0472">Membrane</keyword>
<feature type="transmembrane region" description="Helical" evidence="6">
    <location>
        <begin position="56"/>
        <end position="76"/>
    </location>
</feature>
<evidence type="ECO:0000256" key="4">
    <source>
        <dbReference type="ARBA" id="ARBA00022989"/>
    </source>
</evidence>
<keyword evidence="8" id="KW-1185">Reference proteome</keyword>
<dbReference type="Proteomes" id="UP000604341">
    <property type="component" value="Unassembled WGS sequence"/>
</dbReference>
<feature type="transmembrane region" description="Helical" evidence="6">
    <location>
        <begin position="137"/>
        <end position="157"/>
    </location>
</feature>
<dbReference type="Pfam" id="PF02653">
    <property type="entry name" value="BPD_transp_2"/>
    <property type="match status" value="1"/>
</dbReference>
<feature type="transmembrane region" description="Helical" evidence="6">
    <location>
        <begin position="230"/>
        <end position="250"/>
    </location>
</feature>
<evidence type="ECO:0000256" key="2">
    <source>
        <dbReference type="ARBA" id="ARBA00022475"/>
    </source>
</evidence>
<feature type="transmembrane region" description="Helical" evidence="6">
    <location>
        <begin position="177"/>
        <end position="199"/>
    </location>
</feature>
<reference evidence="8" key="1">
    <citation type="journal article" date="2019" name="Int. J. Syst. Evol. Microbiol.">
        <title>The Global Catalogue of Microorganisms (GCM) 10K type strain sequencing project: providing services to taxonomists for standard genome sequencing and annotation.</title>
        <authorList>
            <consortium name="The Broad Institute Genomics Platform"/>
            <consortium name="The Broad Institute Genome Sequencing Center for Infectious Disease"/>
            <person name="Wu L."/>
            <person name="Ma J."/>
        </authorList>
    </citation>
    <scope>NUCLEOTIDE SEQUENCE [LARGE SCALE GENOMIC DNA]</scope>
    <source>
        <strain evidence="8">JCM 19173</strain>
    </source>
</reference>
<name>A0ABQ2FL59_9DEIO</name>
<evidence type="ECO:0000256" key="5">
    <source>
        <dbReference type="ARBA" id="ARBA00023136"/>
    </source>
</evidence>
<feature type="transmembrane region" description="Helical" evidence="6">
    <location>
        <begin position="271"/>
        <end position="298"/>
    </location>
</feature>
<evidence type="ECO:0000313" key="8">
    <source>
        <dbReference type="Proteomes" id="UP000604341"/>
    </source>
</evidence>
<sequence>MPHLPEDTMTAVDARPPAPRPALLLTQYSALLALLALIALNALTTPNFLTLTALNINMTQTATILIVAVGMTYVIATGGIDLSVGSIMAISGALAPLLFLQSGLPAGIGIPLAVILPVLAAGLCGAFNGLLVTRFRIQPIIATLVLFIAGRGIAQVISGGQLINFPDARFKFLGSSVVFGLNIQVVLMLVIVAAAIWALRATLFGRYVIAVGGNPEAARLAGVPVTRTKVLVYTLSGMLAGLAGLITIAVNNSSDANLVGQNMELDAIAAVAVGGTALSGGKVSLVGTLIGALFIQLLRYTLLVKGVPDAAALIVKAAIIVGAVALQARRRS</sequence>
<dbReference type="InterPro" id="IPR001851">
    <property type="entry name" value="ABC_transp_permease"/>
</dbReference>
<protein>
    <submittedName>
        <fullName evidence="7">Sugar ABC transporter permease</fullName>
    </submittedName>
</protein>
<keyword evidence="4 6" id="KW-1133">Transmembrane helix</keyword>
<evidence type="ECO:0000256" key="1">
    <source>
        <dbReference type="ARBA" id="ARBA00004651"/>
    </source>
</evidence>
<accession>A0ABQ2FL59</accession>
<feature type="transmembrane region" description="Helical" evidence="6">
    <location>
        <begin position="310"/>
        <end position="328"/>
    </location>
</feature>
<feature type="transmembrane region" description="Helical" evidence="6">
    <location>
        <begin position="25"/>
        <end position="44"/>
    </location>
</feature>
<evidence type="ECO:0000256" key="6">
    <source>
        <dbReference type="SAM" id="Phobius"/>
    </source>
</evidence>
<gene>
    <name evidence="7" type="ORF">GCM10010844_29010</name>
</gene>
<feature type="transmembrane region" description="Helical" evidence="6">
    <location>
        <begin position="112"/>
        <end position="131"/>
    </location>
</feature>
<evidence type="ECO:0000256" key="3">
    <source>
        <dbReference type="ARBA" id="ARBA00022692"/>
    </source>
</evidence>
<dbReference type="EMBL" id="BMPE01000009">
    <property type="protein sequence ID" value="GGL08443.1"/>
    <property type="molecule type" value="Genomic_DNA"/>
</dbReference>
<comment type="subcellular location">
    <subcellularLocation>
        <location evidence="1">Cell membrane</location>
        <topology evidence="1">Multi-pass membrane protein</topology>
    </subcellularLocation>
</comment>
<keyword evidence="2" id="KW-1003">Cell membrane</keyword>